<feature type="domain" description="MobA-like NTP transferase" evidence="1">
    <location>
        <begin position="10"/>
        <end position="112"/>
    </location>
</feature>
<feature type="non-terminal residue" evidence="2">
    <location>
        <position position="130"/>
    </location>
</feature>
<dbReference type="InterPro" id="IPR029044">
    <property type="entry name" value="Nucleotide-diphossugar_trans"/>
</dbReference>
<name>T1ADH8_9ZZZZ</name>
<reference evidence="2" key="1">
    <citation type="submission" date="2013-08" db="EMBL/GenBank/DDBJ databases">
        <authorList>
            <person name="Mendez C."/>
            <person name="Richter M."/>
            <person name="Ferrer M."/>
            <person name="Sanchez J."/>
        </authorList>
    </citation>
    <scope>NUCLEOTIDE SEQUENCE</scope>
</reference>
<dbReference type="EMBL" id="AUZX01008579">
    <property type="protein sequence ID" value="EQD55162.1"/>
    <property type="molecule type" value="Genomic_DNA"/>
</dbReference>
<sequence>MSRGPLELHAMVLAAGASSRFGAVKQLAAVDGQPLLQRVLTRACAAADRTWVVLGAYAERLAPLVTHYEASVVTNANWIEGIASSIRSGVRHLPVTCDGVMLILGDQALLSRSRTCGGWRSPGAPHRNSI</sequence>
<organism evidence="2">
    <name type="scientific">mine drainage metagenome</name>
    <dbReference type="NCBI Taxonomy" id="410659"/>
    <lineage>
        <taxon>unclassified sequences</taxon>
        <taxon>metagenomes</taxon>
        <taxon>ecological metagenomes</taxon>
    </lineage>
</organism>
<dbReference type="Gene3D" id="3.90.550.10">
    <property type="entry name" value="Spore Coat Polysaccharide Biosynthesis Protein SpsA, Chain A"/>
    <property type="match status" value="1"/>
</dbReference>
<reference evidence="2" key="2">
    <citation type="journal article" date="2014" name="ISME J.">
        <title>Microbial stratification in low pH oxic and suboxic macroscopic growths along an acid mine drainage.</title>
        <authorList>
            <person name="Mendez-Garcia C."/>
            <person name="Mesa V."/>
            <person name="Sprenger R.R."/>
            <person name="Richter M."/>
            <person name="Diez M.S."/>
            <person name="Solano J."/>
            <person name="Bargiela R."/>
            <person name="Golyshina O.V."/>
            <person name="Manteca A."/>
            <person name="Ramos J.L."/>
            <person name="Gallego J.R."/>
            <person name="Llorente I."/>
            <person name="Martins Dos Santos V.A."/>
            <person name="Jensen O.N."/>
            <person name="Pelaez A.I."/>
            <person name="Sanchez J."/>
            <person name="Ferrer M."/>
        </authorList>
    </citation>
    <scope>NUCLEOTIDE SEQUENCE</scope>
</reference>
<dbReference type="AlphaFoldDB" id="T1ADH8"/>
<evidence type="ECO:0000259" key="1">
    <source>
        <dbReference type="Pfam" id="PF12804"/>
    </source>
</evidence>
<protein>
    <recommendedName>
        <fullName evidence="1">MobA-like NTP transferase domain-containing protein</fullName>
    </recommendedName>
</protein>
<dbReference type="PANTHER" id="PTHR43777">
    <property type="entry name" value="MOLYBDENUM COFACTOR CYTIDYLYLTRANSFERASE"/>
    <property type="match status" value="1"/>
</dbReference>
<accession>T1ADH8</accession>
<comment type="caution">
    <text evidence="2">The sequence shown here is derived from an EMBL/GenBank/DDBJ whole genome shotgun (WGS) entry which is preliminary data.</text>
</comment>
<dbReference type="SUPFAM" id="SSF53448">
    <property type="entry name" value="Nucleotide-diphospho-sugar transferases"/>
    <property type="match status" value="1"/>
</dbReference>
<dbReference type="InterPro" id="IPR025877">
    <property type="entry name" value="MobA-like_NTP_Trfase"/>
</dbReference>
<proteinExistence type="predicted"/>
<dbReference type="Pfam" id="PF12804">
    <property type="entry name" value="NTP_transf_3"/>
    <property type="match status" value="1"/>
</dbReference>
<dbReference type="PANTHER" id="PTHR43777:SF1">
    <property type="entry name" value="MOLYBDENUM COFACTOR CYTIDYLYLTRANSFERASE"/>
    <property type="match status" value="1"/>
</dbReference>
<evidence type="ECO:0000313" key="2">
    <source>
        <dbReference type="EMBL" id="EQD55162.1"/>
    </source>
</evidence>
<dbReference type="GO" id="GO:0016779">
    <property type="term" value="F:nucleotidyltransferase activity"/>
    <property type="evidence" value="ECO:0007669"/>
    <property type="project" value="UniProtKB-ARBA"/>
</dbReference>
<gene>
    <name evidence="2" type="ORF">B1A_11912</name>
</gene>